<gene>
    <name evidence="1" type="ORF">QAD02_007092</name>
</gene>
<evidence type="ECO:0000313" key="2">
    <source>
        <dbReference type="Proteomes" id="UP001239111"/>
    </source>
</evidence>
<comment type="caution">
    <text evidence="1">The sequence shown here is derived from an EMBL/GenBank/DDBJ whole genome shotgun (WGS) entry which is preliminary data.</text>
</comment>
<sequence>MRQNESVHQFCDTFDVLIRDHEMCGTKPLDESDKKAMFYQAVSDNSRDVRISEVIINALNKDMTGSEMKNIMLQFEASDRSRSNSDVRANSAQTDKRCHRCVRQGHLWASCPLAASGLWYCYFCKDDVPHNGNDPNCPSRNNPRDGYVPANLNQTRIKMENSRFGIKLVRVEAALEAKVIEPEIQKQRGRPQKRKNDEKSPLEADAKQRKNPERQAKTNRPTWSHLRRTEVETPLVDVSQGIERIYPKTHQPSEAEDELVYIFLARMNRYPTSFKEATCSDKSESWKSAVKVELDCMDKNQICQATKWSKTTIMRNTLEMTGMKRKQRRSKKQQP</sequence>
<reference evidence="1" key="1">
    <citation type="submission" date="2023-04" db="EMBL/GenBank/DDBJ databases">
        <title>A chromosome-level genome assembly of the parasitoid wasp Eretmocerus hayati.</title>
        <authorList>
            <person name="Zhong Y."/>
            <person name="Liu S."/>
            <person name="Liu Y."/>
        </authorList>
    </citation>
    <scope>NUCLEOTIDE SEQUENCE</scope>
    <source>
        <strain evidence="1">ZJU_SS_LIU_2023</strain>
    </source>
</reference>
<protein>
    <submittedName>
        <fullName evidence="1">Uncharacterized protein</fullName>
    </submittedName>
</protein>
<organism evidence="1 2">
    <name type="scientific">Eretmocerus hayati</name>
    <dbReference type="NCBI Taxonomy" id="131215"/>
    <lineage>
        <taxon>Eukaryota</taxon>
        <taxon>Metazoa</taxon>
        <taxon>Ecdysozoa</taxon>
        <taxon>Arthropoda</taxon>
        <taxon>Hexapoda</taxon>
        <taxon>Insecta</taxon>
        <taxon>Pterygota</taxon>
        <taxon>Neoptera</taxon>
        <taxon>Endopterygota</taxon>
        <taxon>Hymenoptera</taxon>
        <taxon>Apocrita</taxon>
        <taxon>Proctotrupomorpha</taxon>
        <taxon>Chalcidoidea</taxon>
        <taxon>Aphelinidae</taxon>
        <taxon>Aphelininae</taxon>
        <taxon>Eretmocerus</taxon>
    </lineage>
</organism>
<proteinExistence type="predicted"/>
<name>A0ACC2N716_9HYME</name>
<evidence type="ECO:0000313" key="1">
    <source>
        <dbReference type="EMBL" id="KAJ8665430.1"/>
    </source>
</evidence>
<accession>A0ACC2N716</accession>
<keyword evidence="2" id="KW-1185">Reference proteome</keyword>
<dbReference type="EMBL" id="CM056744">
    <property type="protein sequence ID" value="KAJ8665430.1"/>
    <property type="molecule type" value="Genomic_DNA"/>
</dbReference>
<dbReference type="Proteomes" id="UP001239111">
    <property type="component" value="Chromosome 4"/>
</dbReference>